<gene>
    <name evidence="2" type="ORF">E2R66_08475</name>
</gene>
<organism evidence="2 3">
    <name type="scientific">Mucilaginibacter psychrotolerans</name>
    <dbReference type="NCBI Taxonomy" id="1524096"/>
    <lineage>
        <taxon>Bacteria</taxon>
        <taxon>Pseudomonadati</taxon>
        <taxon>Bacteroidota</taxon>
        <taxon>Sphingobacteriia</taxon>
        <taxon>Sphingobacteriales</taxon>
        <taxon>Sphingobacteriaceae</taxon>
        <taxon>Mucilaginibacter</taxon>
    </lineage>
</organism>
<feature type="domain" description="BT-3987-like N-terminal" evidence="1">
    <location>
        <begin position="74"/>
        <end position="167"/>
    </location>
</feature>
<reference evidence="2 3" key="1">
    <citation type="journal article" date="2017" name="Int. J. Syst. Evol. Microbiol.">
        <title>Mucilaginibacterpsychrotolerans sp. nov., isolated from peatlands.</title>
        <authorList>
            <person name="Deng Y."/>
            <person name="Shen L."/>
            <person name="Xu B."/>
            <person name="Liu Y."/>
            <person name="Gu Z."/>
            <person name="Liu H."/>
            <person name="Zhou Y."/>
        </authorList>
    </citation>
    <scope>NUCLEOTIDE SEQUENCE [LARGE SCALE GENOMIC DNA]</scope>
    <source>
        <strain evidence="2 3">NH7-4</strain>
    </source>
</reference>
<proteinExistence type="predicted"/>
<comment type="caution">
    <text evidence="2">The sequence shown here is derived from an EMBL/GenBank/DDBJ whole genome shotgun (WGS) entry which is preliminary data.</text>
</comment>
<dbReference type="AlphaFoldDB" id="A0A4Y8SHZ7"/>
<keyword evidence="3" id="KW-1185">Reference proteome</keyword>
<evidence type="ECO:0000259" key="1">
    <source>
        <dbReference type="Pfam" id="PF08522"/>
    </source>
</evidence>
<dbReference type="InterPro" id="IPR013728">
    <property type="entry name" value="BT_3987-like_N"/>
</dbReference>
<accession>A0A4Y8SHZ7</accession>
<evidence type="ECO:0000313" key="3">
    <source>
        <dbReference type="Proteomes" id="UP000297540"/>
    </source>
</evidence>
<protein>
    <submittedName>
        <fullName evidence="2">DUF1735 domain-containing protein</fullName>
    </submittedName>
</protein>
<dbReference type="Gene3D" id="2.60.40.1740">
    <property type="entry name" value="hypothetical protein (bacova_03559)"/>
    <property type="match status" value="1"/>
</dbReference>
<sequence length="335" mass="36608">MLYEIYHNNHWPMLSIKGALLLCLIGIGFASCKKNTSEVDTLQSKLASGMVSYVEEGNVLALNGSNYSFTPHYIGVPVLLNKAAKTNDTVTSVVDPSLVSQYNQIYQEKNPSIPLGAFLVSHNGAFAVEKGSAQAKDSIYVLLDDGSQLKDSTTYLVPVTLAAKKGSQLKYSVFFFKVFVTKGDLKAKMYDVSTIDGTQANRLGSGAIDVTYDVVPESVNLRTTLTTLFPAHDVSVKATLLTQDELNDAITNEFFPGIPMPDNTAALSKDLVYVPAKSLLSGDYLTLHFPNKANLQTFQWYVMGVKIVTYTASEYGVPPVANDSCRAYIRFFLSN</sequence>
<dbReference type="EMBL" id="SOZE01000006">
    <property type="protein sequence ID" value="TFF38492.1"/>
    <property type="molecule type" value="Genomic_DNA"/>
</dbReference>
<name>A0A4Y8SHZ7_9SPHI</name>
<dbReference type="Pfam" id="PF08522">
    <property type="entry name" value="BT_3987-like_N"/>
    <property type="match status" value="1"/>
</dbReference>
<evidence type="ECO:0000313" key="2">
    <source>
        <dbReference type="EMBL" id="TFF38492.1"/>
    </source>
</evidence>
<dbReference type="Proteomes" id="UP000297540">
    <property type="component" value="Unassembled WGS sequence"/>
</dbReference>